<keyword evidence="2" id="KW-0732">Signal</keyword>
<name>A0A931MMG3_9SPHN</name>
<evidence type="ECO:0000313" key="4">
    <source>
        <dbReference type="EMBL" id="MBH0114385.1"/>
    </source>
</evidence>
<feature type="chain" id="PRO_5036859179" evidence="2">
    <location>
        <begin position="19"/>
        <end position="485"/>
    </location>
</feature>
<dbReference type="EMBL" id="JADZGI010000003">
    <property type="protein sequence ID" value="MBH0114385.1"/>
    <property type="molecule type" value="Genomic_DNA"/>
</dbReference>
<evidence type="ECO:0000259" key="3">
    <source>
        <dbReference type="SMART" id="SM00245"/>
    </source>
</evidence>
<evidence type="ECO:0000256" key="1">
    <source>
        <dbReference type="SAM" id="MobiDB-lite"/>
    </source>
</evidence>
<dbReference type="RefSeq" id="WP_197165738.1">
    <property type="nucleotide sequence ID" value="NZ_JADZGI010000003.1"/>
</dbReference>
<feature type="region of interest" description="Disordered" evidence="1">
    <location>
        <begin position="29"/>
        <end position="50"/>
    </location>
</feature>
<dbReference type="SUPFAM" id="SSF52096">
    <property type="entry name" value="ClpP/crotonase"/>
    <property type="match status" value="1"/>
</dbReference>
<protein>
    <submittedName>
        <fullName evidence="4">Peptidase S41</fullName>
    </submittedName>
</protein>
<dbReference type="InterPro" id="IPR036034">
    <property type="entry name" value="PDZ_sf"/>
</dbReference>
<evidence type="ECO:0000256" key="2">
    <source>
        <dbReference type="SAM" id="SignalP"/>
    </source>
</evidence>
<dbReference type="InterPro" id="IPR029045">
    <property type="entry name" value="ClpP/crotonase-like_dom_sf"/>
</dbReference>
<reference evidence="4" key="1">
    <citation type="submission" date="2020-11" db="EMBL/GenBank/DDBJ databases">
        <title>Novosphingobium aureum sp. nov., a marine bacterium isolated from sediment of a salt flat.</title>
        <authorList>
            <person name="Yoo Y."/>
            <person name="Kim J.-J."/>
        </authorList>
    </citation>
    <scope>NUCLEOTIDE SEQUENCE</scope>
    <source>
        <strain evidence="4">YJ-S2-02</strain>
    </source>
</reference>
<dbReference type="Gene3D" id="3.30.750.170">
    <property type="match status" value="1"/>
</dbReference>
<dbReference type="SMART" id="SM00245">
    <property type="entry name" value="TSPc"/>
    <property type="match status" value="1"/>
</dbReference>
<dbReference type="GO" id="GO:0006508">
    <property type="term" value="P:proteolysis"/>
    <property type="evidence" value="ECO:0007669"/>
    <property type="project" value="InterPro"/>
</dbReference>
<dbReference type="Gene3D" id="3.90.226.10">
    <property type="entry name" value="2-enoyl-CoA Hydratase, Chain A, domain 1"/>
    <property type="match status" value="1"/>
</dbReference>
<dbReference type="PANTHER" id="PTHR32060">
    <property type="entry name" value="TAIL-SPECIFIC PROTEASE"/>
    <property type="match status" value="1"/>
</dbReference>
<accession>A0A931MMG3</accession>
<dbReference type="Proteomes" id="UP000617634">
    <property type="component" value="Unassembled WGS sequence"/>
</dbReference>
<dbReference type="PANTHER" id="PTHR32060:SF30">
    <property type="entry name" value="CARBOXY-TERMINAL PROCESSING PROTEASE CTPA"/>
    <property type="match status" value="1"/>
</dbReference>
<dbReference type="Pfam" id="PF03572">
    <property type="entry name" value="Peptidase_S41"/>
    <property type="match status" value="1"/>
</dbReference>
<evidence type="ECO:0000313" key="5">
    <source>
        <dbReference type="Proteomes" id="UP000617634"/>
    </source>
</evidence>
<dbReference type="GO" id="GO:0030288">
    <property type="term" value="C:outer membrane-bounded periplasmic space"/>
    <property type="evidence" value="ECO:0007669"/>
    <property type="project" value="TreeGrafter"/>
</dbReference>
<comment type="caution">
    <text evidence="4">The sequence shown here is derived from an EMBL/GenBank/DDBJ whole genome shotgun (WGS) entry which is preliminary data.</text>
</comment>
<dbReference type="GO" id="GO:0007165">
    <property type="term" value="P:signal transduction"/>
    <property type="evidence" value="ECO:0007669"/>
    <property type="project" value="TreeGrafter"/>
</dbReference>
<feature type="signal peptide" evidence="2">
    <location>
        <begin position="1"/>
        <end position="18"/>
    </location>
</feature>
<proteinExistence type="predicted"/>
<gene>
    <name evidence="4" type="ORF">I5E68_15680</name>
</gene>
<sequence length="485" mass="51035">MRPVLVTPLLALSLVLGACGGGDGGSGTVANGGGSATPTPSPTPTPTSSACSLSERQAWALAALQEWYLFPDQLDSSVDPDAYTDLQSYIDALVAPARAQSKDRYFTYVTSIEEENAYYSSGETAGLGVRLGFDYSAGRLFVIEAYESGPAYPLGFDRGTEIVSIGTSPANLQTVSSLFASGGIDAVSAAMGGSAAGTTRTFQIRQLDSSLSTVSVTKRNFELAPLSPRYGYKVMTSNGRRYGYVNLRTFVDTAEPALREAFAEFRAQGVTEVVVDLRYNGGGLISVAETFSNLLNRGRSGAVMSYTRFRDSKSDYNETAYFSAENSAIAATRVAFIGTGSTASSSELVMNAQKPYLPNDVALIGDNTYGKPVGQIGLDYSACDDRLRVVALRTENAANEGDYYTGLASTYPATCRAVDNIGYQLGDAADPMVMAASGFLSGASCTAIGAAPGGIATQSVRSAATRRPLEAQDPNFAQRELPGLF</sequence>
<dbReference type="GO" id="GO:0008236">
    <property type="term" value="F:serine-type peptidase activity"/>
    <property type="evidence" value="ECO:0007669"/>
    <property type="project" value="InterPro"/>
</dbReference>
<dbReference type="Gene3D" id="2.30.42.10">
    <property type="match status" value="1"/>
</dbReference>
<dbReference type="AlphaFoldDB" id="A0A931MMG3"/>
<dbReference type="GO" id="GO:0004175">
    <property type="term" value="F:endopeptidase activity"/>
    <property type="evidence" value="ECO:0007669"/>
    <property type="project" value="TreeGrafter"/>
</dbReference>
<dbReference type="InterPro" id="IPR005151">
    <property type="entry name" value="Tail-specific_protease"/>
</dbReference>
<dbReference type="CDD" id="cd07561">
    <property type="entry name" value="Peptidase_S41_CPP_like"/>
    <property type="match status" value="1"/>
</dbReference>
<dbReference type="PROSITE" id="PS51257">
    <property type="entry name" value="PROKAR_LIPOPROTEIN"/>
    <property type="match status" value="1"/>
</dbReference>
<keyword evidence="5" id="KW-1185">Reference proteome</keyword>
<feature type="domain" description="Tail specific protease" evidence="3">
    <location>
        <begin position="197"/>
        <end position="414"/>
    </location>
</feature>
<organism evidence="4 5">
    <name type="scientific">Novosphingobium aureum</name>
    <dbReference type="NCBI Taxonomy" id="2792964"/>
    <lineage>
        <taxon>Bacteria</taxon>
        <taxon>Pseudomonadati</taxon>
        <taxon>Pseudomonadota</taxon>
        <taxon>Alphaproteobacteria</taxon>
        <taxon>Sphingomonadales</taxon>
        <taxon>Sphingomonadaceae</taxon>
        <taxon>Novosphingobium</taxon>
    </lineage>
</organism>